<evidence type="ECO:0000313" key="3">
    <source>
        <dbReference type="EMBL" id="CAC5403135.1"/>
    </source>
</evidence>
<evidence type="ECO:0000256" key="1">
    <source>
        <dbReference type="SAM" id="Phobius"/>
    </source>
</evidence>
<accession>A0A6J8D4X0</accession>
<evidence type="ECO:0000313" key="4">
    <source>
        <dbReference type="Proteomes" id="UP000507470"/>
    </source>
</evidence>
<reference evidence="3 4" key="1">
    <citation type="submission" date="2020-06" db="EMBL/GenBank/DDBJ databases">
        <authorList>
            <person name="Li R."/>
            <person name="Bekaert M."/>
        </authorList>
    </citation>
    <scope>NUCLEOTIDE SEQUENCE [LARGE SCALE GENOMIC DNA]</scope>
    <source>
        <strain evidence="4">wild</strain>
    </source>
</reference>
<proteinExistence type="predicted"/>
<dbReference type="Proteomes" id="UP000507470">
    <property type="component" value="Unassembled WGS sequence"/>
</dbReference>
<dbReference type="AlphaFoldDB" id="A0A6J8D4X0"/>
<name>A0A6J8D4X0_MYTCO</name>
<dbReference type="OrthoDB" id="10445097at2759"/>
<protein>
    <recommendedName>
        <fullName evidence="2">DZIP3-like HEPN domain-containing protein</fullName>
    </recommendedName>
</protein>
<dbReference type="EMBL" id="CACVKT020006672">
    <property type="protein sequence ID" value="CAC5403135.1"/>
    <property type="molecule type" value="Genomic_DNA"/>
</dbReference>
<feature type="transmembrane region" description="Helical" evidence="1">
    <location>
        <begin position="67"/>
        <end position="89"/>
    </location>
</feature>
<gene>
    <name evidence="3" type="ORF">MCOR_37041</name>
</gene>
<keyword evidence="4" id="KW-1185">Reference proteome</keyword>
<organism evidence="3 4">
    <name type="scientific">Mytilus coruscus</name>
    <name type="common">Sea mussel</name>
    <dbReference type="NCBI Taxonomy" id="42192"/>
    <lineage>
        <taxon>Eukaryota</taxon>
        <taxon>Metazoa</taxon>
        <taxon>Spiralia</taxon>
        <taxon>Lophotrochozoa</taxon>
        <taxon>Mollusca</taxon>
        <taxon>Bivalvia</taxon>
        <taxon>Autobranchia</taxon>
        <taxon>Pteriomorphia</taxon>
        <taxon>Mytilida</taxon>
        <taxon>Mytiloidea</taxon>
        <taxon>Mytilidae</taxon>
        <taxon>Mytilinae</taxon>
        <taxon>Mytilus</taxon>
    </lineage>
</organism>
<keyword evidence="1" id="KW-0812">Transmembrane</keyword>
<keyword evidence="1" id="KW-0472">Membrane</keyword>
<dbReference type="InterPro" id="IPR041249">
    <property type="entry name" value="HEPN_DZIP3"/>
</dbReference>
<sequence length="1000" mass="115110">MDSPAAKSEILLNGPPFSTPALNRPAVIQGLIFWLRTDVNRRSVCYQLGKGAMQPKQELISIDERKVLIFNVVLVLFPKIMQLLLQSFITPRGLLNKYNNRDLKVVLTDTEKSEMEKLPKMTEFTIELCYKILRFEHLVPEPSSQWEVLPDEDHQEITDDIKRIVFDTNDVFNKLGEDVSNTAYETFKGKVEGIVARIDSNLGQESCKQCYEEVISLDTQLDICLSELQKLRKIDVTGTTTPSLSDMEIQNGERFARIGWVIIDIFPKILRALIQMKIAADVMFTHCSTPPHWGRFSYEEQNKLKSLNSSNTYDLLDIPLAYRLLRQFSLIKEPTNTWGQPPSSSDISTGDDIERIRYLRNNFAHRSNISTTQSEVDDTFSTFKDICRRMDVYFSNDRASGYENDVSRKETTPMDNQLRQKYQRSLQELEHIKLRFIEPPVKFYWGEAVEISLKNLRQVYKDEKDKRKVSKGSIILHVDILRDDGCSEESFQLTLVQFVHKVLQTGDLRLPTMGSVDVVLVQEDEYTKMQLCMQESTHQLCFDFEIEKSEFKTDMKLKAKLGETVATMLKHSNGKGQISDVSATISSGSFGEIPLAHPVFVKTETGEEISETGMETKVADRKDSTSFQRVKLESTAEEKYDEIFVNVDNLKCLLKIKGLPNDLVYTELDERPPDVKDTQLLYVEWTLSYPSKWNVALISSSIDDNLSSFHDEFSIDFVYNEPSSRLIIHTTTQRYVFKSFSSLEVAVKNLLRNILNVSNIKSTEPEDLSASVLIMTKPEEGEFLQSEFKKEVKTDHLIFGLKDNIVACEHCTKSFSCKNCASKMNHIRRLDQALKMKDQTIQKPELKKRKMSITSDFEKSKDNQTEDASKALNQKDCNILVDKKQALQKLGEIPLLDYCIEIYRTYIRDLMTKWPLPISDNTNEKAVLCDLLKKKKKRTKLITKLKVVIQNQPLAESLKVTETEDFHDKSEMEGPFRIIYGLLLFMYLKMDPTRTQRISL</sequence>
<feature type="domain" description="DZIP3-like HEPN" evidence="2">
    <location>
        <begin position="302"/>
        <end position="422"/>
    </location>
</feature>
<evidence type="ECO:0000259" key="2">
    <source>
        <dbReference type="Pfam" id="PF18738"/>
    </source>
</evidence>
<keyword evidence="1" id="KW-1133">Transmembrane helix</keyword>
<dbReference type="Pfam" id="PF18738">
    <property type="entry name" value="HEPN_DZIP3"/>
    <property type="match status" value="1"/>
</dbReference>